<dbReference type="EMBL" id="OX336137">
    <property type="protein sequence ID" value="CAI2717141.1"/>
    <property type="molecule type" value="Genomic_DNA"/>
</dbReference>
<feature type="domain" description="Flagellar protein FlgJ N-terminal" evidence="2">
    <location>
        <begin position="84"/>
        <end position="131"/>
    </location>
</feature>
<evidence type="ECO:0000313" key="3">
    <source>
        <dbReference type="EMBL" id="CAI2717141.1"/>
    </source>
</evidence>
<dbReference type="Pfam" id="PF10135">
    <property type="entry name" value="Rod-binding"/>
    <property type="match status" value="1"/>
</dbReference>
<reference evidence="3 4" key="1">
    <citation type="submission" date="2022-09" db="EMBL/GenBank/DDBJ databases">
        <authorList>
            <person name="Kop L."/>
        </authorList>
    </citation>
    <scope>NUCLEOTIDE SEQUENCE [LARGE SCALE GENOMIC DNA]</scope>
    <source>
        <strain evidence="3 4">347</strain>
    </source>
</reference>
<feature type="compositionally biased region" description="Basic and acidic residues" evidence="1">
    <location>
        <begin position="52"/>
        <end position="66"/>
    </location>
</feature>
<keyword evidence="4" id="KW-1185">Reference proteome</keyword>
<dbReference type="Proteomes" id="UP001157733">
    <property type="component" value="Chromosome"/>
</dbReference>
<accession>A0ABM9HAH9</accession>
<sequence length="144" mass="15768">MNLIPFHNTAAPLGSNPVDKAKQLGSQVKGLDPVGALTQSFSQTLSQVKQTGEGKSETGSKEESERLMEVSRQFEGLLVHQMLKSMRETVDKAGMLDGFASEQYEAVLDEELSKEMVKHQSIGLARTIHDQMSRHLSASAPQDL</sequence>
<name>A0ABM9HAH9_9BACT</name>
<feature type="region of interest" description="Disordered" evidence="1">
    <location>
        <begin position="45"/>
        <end position="66"/>
    </location>
</feature>
<evidence type="ECO:0000256" key="1">
    <source>
        <dbReference type="SAM" id="MobiDB-lite"/>
    </source>
</evidence>
<dbReference type="InterPro" id="IPR019301">
    <property type="entry name" value="Flagellar_prot_FlgJ_N"/>
</dbReference>
<organism evidence="3 4">
    <name type="scientific">Nitrospina watsonii</name>
    <dbReference type="NCBI Taxonomy" id="1323948"/>
    <lineage>
        <taxon>Bacteria</taxon>
        <taxon>Pseudomonadati</taxon>
        <taxon>Nitrospinota/Tectimicrobiota group</taxon>
        <taxon>Nitrospinota</taxon>
        <taxon>Nitrospinia</taxon>
        <taxon>Nitrospinales</taxon>
        <taxon>Nitrospinaceae</taxon>
        <taxon>Nitrospina</taxon>
    </lineage>
</organism>
<protein>
    <submittedName>
        <fullName evidence="3">Rod-binding domain-containing protein</fullName>
    </submittedName>
</protein>
<dbReference type="PRINTS" id="PR01002">
    <property type="entry name" value="FLGFLGJ"/>
</dbReference>
<gene>
    <name evidence="3" type="ORF">NSPWAT_0282</name>
</gene>
<evidence type="ECO:0000259" key="2">
    <source>
        <dbReference type="Pfam" id="PF10135"/>
    </source>
</evidence>
<dbReference type="RefSeq" id="WP_282010103.1">
    <property type="nucleotide sequence ID" value="NZ_OX336137.1"/>
</dbReference>
<proteinExistence type="predicted"/>
<evidence type="ECO:0000313" key="4">
    <source>
        <dbReference type="Proteomes" id="UP001157733"/>
    </source>
</evidence>